<evidence type="ECO:0000259" key="1">
    <source>
        <dbReference type="Pfam" id="PF10128"/>
    </source>
</evidence>
<feature type="domain" description="Glucose-6-phosphate dehydrogenase assembly protein OpcA C-terminal" evidence="2">
    <location>
        <begin position="165"/>
        <end position="297"/>
    </location>
</feature>
<dbReference type="Pfam" id="PF10128">
    <property type="entry name" value="OpcA_G6PD_assem"/>
    <property type="match status" value="1"/>
</dbReference>
<dbReference type="Proteomes" id="UP000504882">
    <property type="component" value="Unassembled WGS sequence"/>
</dbReference>
<protein>
    <submittedName>
        <fullName evidence="3">OpcA protein</fullName>
    </submittedName>
</protein>
<comment type="caution">
    <text evidence="3">The sequence shown here is derived from an EMBL/GenBank/DDBJ whole genome shotgun (WGS) entry which is preliminary data.</text>
</comment>
<feature type="domain" description="Glucose-6-phosphate dehydrogenase assembly protein OpcA N-terminal" evidence="1">
    <location>
        <begin position="51"/>
        <end position="160"/>
    </location>
</feature>
<gene>
    <name evidence="3" type="ORF">EXU48_24010</name>
</gene>
<dbReference type="InterPro" id="IPR004555">
    <property type="entry name" value="G6PDH_assembly_OpcA"/>
</dbReference>
<sequence length="307" mass="32419">MIISLENTTSSAIGAKLVELREEGGAVALGRVLTLVIVATGDSVEAAVAAANDASREHPCRVIVVDPGDDGDSAGLDAEIRVGGDAGASDVVLLRPLGDARHTVDTLVVPLLLPDAPIVVWWPHDPPENMSADPLGAMAQRRISDVGTCDTPIEELAGLADTYAPGDTDLSWARTTLWRGLAAASLDEPPFEPVRSVRVLGSQDRPSTHLFAAWLASSLKAPVTIEHDPGATAITGLDLERRTSSISMRRPEGSAVVTVTQAGRPDQQIAMAKRPIADCLMEDLRRLDPDEVYARTLVKGLPKVAAE</sequence>
<dbReference type="RefSeq" id="WP_133110236.1">
    <property type="nucleotide sequence ID" value="NZ_SMNA01000021.1"/>
</dbReference>
<dbReference type="Pfam" id="PF20171">
    <property type="entry name" value="OpcA_G6PD_C"/>
    <property type="match status" value="1"/>
</dbReference>
<dbReference type="InterPro" id="IPR046801">
    <property type="entry name" value="OpcA_G6PD_N"/>
</dbReference>
<keyword evidence="4" id="KW-1185">Reference proteome</keyword>
<dbReference type="EMBL" id="SMNA01000021">
    <property type="protein sequence ID" value="TDE88113.1"/>
    <property type="molecule type" value="Genomic_DNA"/>
</dbReference>
<evidence type="ECO:0000259" key="2">
    <source>
        <dbReference type="Pfam" id="PF20171"/>
    </source>
</evidence>
<evidence type="ECO:0000313" key="3">
    <source>
        <dbReference type="EMBL" id="TDE88113.1"/>
    </source>
</evidence>
<dbReference type="PANTHER" id="PTHR38658:SF1">
    <property type="entry name" value="OXPP CYCLE PROTEIN OPCA-RELATED"/>
    <property type="match status" value="1"/>
</dbReference>
<dbReference type="PANTHER" id="PTHR38658">
    <property type="entry name" value="OXPP CYCLE PROTEIN OPCA-RELATED"/>
    <property type="match status" value="1"/>
</dbReference>
<organism evidence="3 4">
    <name type="scientific">Occultella glacieicola</name>
    <dbReference type="NCBI Taxonomy" id="2518684"/>
    <lineage>
        <taxon>Bacteria</taxon>
        <taxon>Bacillati</taxon>
        <taxon>Actinomycetota</taxon>
        <taxon>Actinomycetes</taxon>
        <taxon>Micrococcales</taxon>
        <taxon>Ruaniaceae</taxon>
        <taxon>Occultella</taxon>
    </lineage>
</organism>
<evidence type="ECO:0000313" key="4">
    <source>
        <dbReference type="Proteomes" id="UP000504882"/>
    </source>
</evidence>
<accession>A0ABY2DZN7</accession>
<reference evidence="3 4" key="1">
    <citation type="submission" date="2019-03" db="EMBL/GenBank/DDBJ databases">
        <title>Genomic features of bacteria from cold environments.</title>
        <authorList>
            <person name="Shen L."/>
        </authorList>
    </citation>
    <scope>NUCLEOTIDE SEQUENCE [LARGE SCALE GENOMIC DNA]</scope>
    <source>
        <strain evidence="4">T3246-1</strain>
    </source>
</reference>
<proteinExistence type="predicted"/>
<name>A0ABY2DZN7_9MICO</name>
<dbReference type="InterPro" id="IPR046802">
    <property type="entry name" value="OpcA_G6PD_C"/>
</dbReference>